<sequence length="373" mass="41495">MSLDHLIVKPANEAQSQEAIHRDAAYWGDRVGITVDEYLKTFAVFEQGAFARDGKLKIWVLAPEDDPETTNFYASCQILTREVLTLQSGQKSPRSSYGHGITSVLVPPKYRGNGYAKRFMSLMHSALAPHRYPNSLKVPQAVENPSTVSILYSIIGDYYARCTPAAGQSGWNIQKSFDTTWSPSSALGSRENLPPIEFLRETDIAAVLDSDDSNIGSDLVKLQKQDPTKTYFAFVPAAPLNEFSVILGKIVMEARGATELSWGARIPGTNNFMTWVFYGIENIQLIVTRLRATAESFPLLLGAALQTARDTKCENVEIWNVPDELKTIAAETGGETTERMDELAGFKWYGQESNSQIDNTEVVWALEERYGWC</sequence>
<name>A0A0B7FW61_THACB</name>
<dbReference type="OrthoDB" id="2020070at2759"/>
<dbReference type="Proteomes" id="UP000059188">
    <property type="component" value="Unassembled WGS sequence"/>
</dbReference>
<keyword evidence="3" id="KW-1185">Reference proteome</keyword>
<dbReference type="EMBL" id="LN679147">
    <property type="protein sequence ID" value="CEL60483.1"/>
    <property type="molecule type" value="Genomic_DNA"/>
</dbReference>
<organism evidence="2 3">
    <name type="scientific">Thanatephorus cucumeris (strain AG1-IB / isolate 7/3/14)</name>
    <name type="common">Lettuce bottom rot fungus</name>
    <name type="synonym">Rhizoctonia solani</name>
    <dbReference type="NCBI Taxonomy" id="1108050"/>
    <lineage>
        <taxon>Eukaryota</taxon>
        <taxon>Fungi</taxon>
        <taxon>Dikarya</taxon>
        <taxon>Basidiomycota</taxon>
        <taxon>Agaricomycotina</taxon>
        <taxon>Agaricomycetes</taxon>
        <taxon>Cantharellales</taxon>
        <taxon>Ceratobasidiaceae</taxon>
        <taxon>Rhizoctonia</taxon>
        <taxon>Rhizoctonia solani AG-1</taxon>
    </lineage>
</organism>
<dbReference type="PANTHER" id="PTHR34815">
    <property type="entry name" value="LYSINE ACETYLTRANSFERASE"/>
    <property type="match status" value="1"/>
</dbReference>
<gene>
    <name evidence="2" type="ORF">RSOLAG1IB_09676</name>
</gene>
<evidence type="ECO:0000313" key="2">
    <source>
        <dbReference type="EMBL" id="CEL60483.1"/>
    </source>
</evidence>
<dbReference type="InterPro" id="IPR055100">
    <property type="entry name" value="GNAT_LYC1-like"/>
</dbReference>
<dbReference type="STRING" id="1108050.A0A0B7FW61"/>
<proteinExistence type="predicted"/>
<accession>A0A0B7FW61</accession>
<dbReference type="Pfam" id="PF22998">
    <property type="entry name" value="GNAT_LYC1-like"/>
    <property type="match status" value="1"/>
</dbReference>
<dbReference type="PANTHER" id="PTHR34815:SF2">
    <property type="entry name" value="N-ACETYLTRANSFERASE DOMAIN-CONTAINING PROTEIN"/>
    <property type="match status" value="1"/>
</dbReference>
<evidence type="ECO:0000259" key="1">
    <source>
        <dbReference type="Pfam" id="PF22998"/>
    </source>
</evidence>
<evidence type="ECO:0000313" key="3">
    <source>
        <dbReference type="Proteomes" id="UP000059188"/>
    </source>
</evidence>
<dbReference type="InterPro" id="IPR053013">
    <property type="entry name" value="LAT"/>
</dbReference>
<dbReference type="AlphaFoldDB" id="A0A0B7FW61"/>
<protein>
    <recommendedName>
        <fullName evidence="1">LYC1 C-terminal domain-containing protein</fullName>
    </recommendedName>
</protein>
<feature type="domain" description="LYC1 C-terminal" evidence="1">
    <location>
        <begin position="189"/>
        <end position="373"/>
    </location>
</feature>
<reference evidence="2 3" key="1">
    <citation type="submission" date="2014-11" db="EMBL/GenBank/DDBJ databases">
        <authorList>
            <person name="Wibberg Daniel"/>
        </authorList>
    </citation>
    <scope>NUCLEOTIDE SEQUENCE [LARGE SCALE GENOMIC DNA]</scope>
    <source>
        <strain evidence="2">Rhizoctonia solani AG1-IB 7/3/14</strain>
    </source>
</reference>